<name>A0ABD0LPL7_9CAEN</name>
<reference evidence="1 2" key="1">
    <citation type="journal article" date="2023" name="Sci. Data">
        <title>Genome assembly of the Korean intertidal mud-creeper Batillaria attramentaria.</title>
        <authorList>
            <person name="Patra A.K."/>
            <person name="Ho P.T."/>
            <person name="Jun S."/>
            <person name="Lee S.J."/>
            <person name="Kim Y."/>
            <person name="Won Y.J."/>
        </authorList>
    </citation>
    <scope>NUCLEOTIDE SEQUENCE [LARGE SCALE GENOMIC DNA]</scope>
    <source>
        <strain evidence="1">Wonlab-2016</strain>
    </source>
</reference>
<sequence length="226" mass="25238">DYAAALKQSDVSDTHNVQLMRSFTADSRDVVEGNRNNLPFLFAGRQTTSISLEIQLSSSRHTRRYIAMISNMDIQPEVEQKTRQFCHHGSCGEQAVIESRQARLTIVLLYNGCACGVIKRLSCDQVTQLSATISFYSRNPTSDSGPGQWPLPRGDSRDLETVLSRHALACPSPVLGAIAYHVQCTAAMFDSFYSIRPNLWEQKCWEHINGGSVAAAKWRKLVWTLS</sequence>
<gene>
    <name evidence="1" type="ORF">BaRGS_00007050</name>
</gene>
<dbReference type="Proteomes" id="UP001519460">
    <property type="component" value="Unassembled WGS sequence"/>
</dbReference>
<keyword evidence="2" id="KW-1185">Reference proteome</keyword>
<proteinExistence type="predicted"/>
<dbReference type="AlphaFoldDB" id="A0ABD0LPL7"/>
<evidence type="ECO:0000313" key="2">
    <source>
        <dbReference type="Proteomes" id="UP001519460"/>
    </source>
</evidence>
<comment type="caution">
    <text evidence="1">The sequence shown here is derived from an EMBL/GenBank/DDBJ whole genome shotgun (WGS) entry which is preliminary data.</text>
</comment>
<protein>
    <submittedName>
        <fullName evidence="1">Uncharacterized protein</fullName>
    </submittedName>
</protein>
<feature type="non-terminal residue" evidence="1">
    <location>
        <position position="1"/>
    </location>
</feature>
<evidence type="ECO:0000313" key="1">
    <source>
        <dbReference type="EMBL" id="KAK7501619.1"/>
    </source>
</evidence>
<organism evidence="1 2">
    <name type="scientific">Batillaria attramentaria</name>
    <dbReference type="NCBI Taxonomy" id="370345"/>
    <lineage>
        <taxon>Eukaryota</taxon>
        <taxon>Metazoa</taxon>
        <taxon>Spiralia</taxon>
        <taxon>Lophotrochozoa</taxon>
        <taxon>Mollusca</taxon>
        <taxon>Gastropoda</taxon>
        <taxon>Caenogastropoda</taxon>
        <taxon>Sorbeoconcha</taxon>
        <taxon>Cerithioidea</taxon>
        <taxon>Batillariidae</taxon>
        <taxon>Batillaria</taxon>
    </lineage>
</organism>
<accession>A0ABD0LPL7</accession>
<dbReference type="EMBL" id="JACVVK020000030">
    <property type="protein sequence ID" value="KAK7501619.1"/>
    <property type="molecule type" value="Genomic_DNA"/>
</dbReference>